<sequence length="618" mass="69670">MLSDPVVTPDIILLENSTRARADWPDAAIDIKSEVISTLQRRPKVWQNRRRLVMEPATDANGPVRGAAMDHREDHSTTSLLELVPSLEHSIVGILNHNGELNEQDSDSAKNGCVDGKSSPTEHRKIDTVSLDDEDRKASDSQGVKQKRHRTRFTPAQLNELERCFARTHYPDVFMREDLAARIGLTESRVQVWFQNRRAKWKKRKKTAAILRPPAPILPSHMAQAYNPSPIGDSLCTFHNDHRWPSTMGTAMPTMAPVTTPSLPLSPPHHPFAQTGHEVLPQTYSHQGSMPRSHLSMSIQQQATPPAQQTFQQPFGGAREMPISSSPSLQDIQCSIPNGGELWRGSSIASPAIVMTKMSCHIKSDSMPQKNDIHNINRDGENDNKDHFLSEIFKRKDGKCNSPTSSKESHSDRDSDLEDSNSEFHDEFTEESSKKKHRRNRTTFTTFQLHELERAFEKSHYPDVYTREELALKIDLPEVRVQVWFQNRRAKWRRQEKMEMASLEHIPPQTISRPKFNSLPFPDPWKSSLTYSAAFGGALYPPANVPTSPNLGCFPGSFGPTSYVPFSSYLPGMGCIPGGHSGARDERTTSIASLRMKAKEHMENHTLKEWSEMPTATQ</sequence>
<gene>
    <name evidence="16" type="ORF">PMEA_00018464</name>
</gene>
<feature type="domain" description="Homeobox" evidence="14">
    <location>
        <begin position="435"/>
        <end position="495"/>
    </location>
</feature>
<dbReference type="SMART" id="SM00389">
    <property type="entry name" value="HOX"/>
    <property type="match status" value="2"/>
</dbReference>
<dbReference type="SUPFAM" id="SSF46689">
    <property type="entry name" value="Homeodomain-like"/>
    <property type="match status" value="2"/>
</dbReference>
<evidence type="ECO:0000256" key="13">
    <source>
        <dbReference type="SAM" id="MobiDB-lite"/>
    </source>
</evidence>
<reference evidence="16 17" key="1">
    <citation type="submission" date="2022-05" db="EMBL/GenBank/DDBJ databases">
        <authorList>
            <consortium name="Genoscope - CEA"/>
            <person name="William W."/>
        </authorList>
    </citation>
    <scope>NUCLEOTIDE SEQUENCE [LARGE SCALE GENOMIC DNA]</scope>
</reference>
<dbReference type="PRINTS" id="PR00031">
    <property type="entry name" value="HTHREPRESSR"/>
</dbReference>
<evidence type="ECO:0000259" key="15">
    <source>
        <dbReference type="PROSITE" id="PS50803"/>
    </source>
</evidence>
<evidence type="ECO:0000256" key="7">
    <source>
        <dbReference type="ARBA" id="ARBA00023125"/>
    </source>
</evidence>
<evidence type="ECO:0000256" key="1">
    <source>
        <dbReference type="ARBA" id="ARBA00004123"/>
    </source>
</evidence>
<evidence type="ECO:0000256" key="6">
    <source>
        <dbReference type="ARBA" id="ARBA00023015"/>
    </source>
</evidence>
<comment type="similarity">
    <text evidence="2">Belongs to the paired homeobox family. Bicoid subfamily.</text>
</comment>
<dbReference type="CDD" id="cd00086">
    <property type="entry name" value="homeodomain"/>
    <property type="match status" value="2"/>
</dbReference>
<dbReference type="PANTHER" id="PTHR46770:SF1">
    <property type="entry name" value="HOMEOBOX PROTEIN ORTHOPEDIA"/>
    <property type="match status" value="1"/>
</dbReference>
<dbReference type="GO" id="GO:0005634">
    <property type="term" value="C:nucleus"/>
    <property type="evidence" value="ECO:0007669"/>
    <property type="project" value="UniProtKB-SubCell"/>
</dbReference>
<evidence type="ECO:0000256" key="9">
    <source>
        <dbReference type="ARBA" id="ARBA00023163"/>
    </source>
</evidence>
<feature type="region of interest" description="Disordered" evidence="13">
    <location>
        <begin position="99"/>
        <end position="150"/>
    </location>
</feature>
<dbReference type="Proteomes" id="UP001159428">
    <property type="component" value="Unassembled WGS sequence"/>
</dbReference>
<dbReference type="InterPro" id="IPR003654">
    <property type="entry name" value="OAR_dom"/>
</dbReference>
<evidence type="ECO:0000256" key="10">
    <source>
        <dbReference type="ARBA" id="ARBA00023242"/>
    </source>
</evidence>
<evidence type="ECO:0000256" key="11">
    <source>
        <dbReference type="PROSITE-ProRule" id="PRU00108"/>
    </source>
</evidence>
<dbReference type="PROSITE" id="PS50071">
    <property type="entry name" value="HOMEOBOX_2"/>
    <property type="match status" value="2"/>
</dbReference>
<keyword evidence="10 11" id="KW-0539">Nucleus</keyword>
<feature type="compositionally biased region" description="Basic and acidic residues" evidence="13">
    <location>
        <begin position="371"/>
        <end position="399"/>
    </location>
</feature>
<feature type="compositionally biased region" description="Low complexity" evidence="13">
    <location>
        <begin position="303"/>
        <end position="318"/>
    </location>
</feature>
<dbReference type="EMBL" id="CALNXJ010000032">
    <property type="protein sequence ID" value="CAH3138478.1"/>
    <property type="molecule type" value="Genomic_DNA"/>
</dbReference>
<keyword evidence="17" id="KW-1185">Reference proteome</keyword>
<evidence type="ECO:0000313" key="16">
    <source>
        <dbReference type="EMBL" id="CAH3138478.1"/>
    </source>
</evidence>
<dbReference type="Pfam" id="PF03826">
    <property type="entry name" value="OAR"/>
    <property type="match status" value="1"/>
</dbReference>
<dbReference type="GO" id="GO:0003677">
    <property type="term" value="F:DNA binding"/>
    <property type="evidence" value="ECO:0007669"/>
    <property type="project" value="UniProtKB-UniRule"/>
</dbReference>
<keyword evidence="7 11" id="KW-0238">DNA-binding</keyword>
<feature type="region of interest" description="Disordered" evidence="13">
    <location>
        <begin position="363"/>
        <end position="439"/>
    </location>
</feature>
<accession>A0AAU9X6U4</accession>
<feature type="domain" description="Homeobox" evidence="14">
    <location>
        <begin position="144"/>
        <end position="204"/>
    </location>
</feature>
<evidence type="ECO:0000259" key="14">
    <source>
        <dbReference type="PROSITE" id="PS50071"/>
    </source>
</evidence>
<dbReference type="InterPro" id="IPR017970">
    <property type="entry name" value="Homeobox_CS"/>
</dbReference>
<dbReference type="FunFam" id="1.10.10.60:FF:000071">
    <property type="entry name" value="Retinal homeobox gene 2"/>
    <property type="match status" value="1"/>
</dbReference>
<keyword evidence="8 11" id="KW-0371">Homeobox</keyword>
<comment type="caution">
    <text evidence="16">The sequence shown here is derived from an EMBL/GenBank/DDBJ whole genome shotgun (WGS) entry which is preliminary data.</text>
</comment>
<keyword evidence="5" id="KW-0524">Neurogenesis</keyword>
<dbReference type="InterPro" id="IPR000047">
    <property type="entry name" value="HTH_motif"/>
</dbReference>
<feature type="domain" description="OAR" evidence="15">
    <location>
        <begin position="589"/>
        <end position="602"/>
    </location>
</feature>
<organism evidence="16 17">
    <name type="scientific">Pocillopora meandrina</name>
    <dbReference type="NCBI Taxonomy" id="46732"/>
    <lineage>
        <taxon>Eukaryota</taxon>
        <taxon>Metazoa</taxon>
        <taxon>Cnidaria</taxon>
        <taxon>Anthozoa</taxon>
        <taxon>Hexacorallia</taxon>
        <taxon>Scleractinia</taxon>
        <taxon>Astrocoeniina</taxon>
        <taxon>Pocilloporidae</taxon>
        <taxon>Pocillopora</taxon>
    </lineage>
</organism>
<keyword evidence="3" id="KW-0217">Developmental protein</keyword>
<keyword evidence="9" id="KW-0804">Transcription</keyword>
<name>A0AAU9X6U4_9CNID</name>
<dbReference type="InterPro" id="IPR009057">
    <property type="entry name" value="Homeodomain-like_sf"/>
</dbReference>
<evidence type="ECO:0000256" key="5">
    <source>
        <dbReference type="ARBA" id="ARBA00022902"/>
    </source>
</evidence>
<feature type="DNA-binding region" description="Homeobox" evidence="11">
    <location>
        <begin position="437"/>
        <end position="496"/>
    </location>
</feature>
<dbReference type="InterPro" id="IPR001356">
    <property type="entry name" value="HD"/>
</dbReference>
<protein>
    <submittedName>
        <fullName evidence="16">Uncharacterized protein</fullName>
    </submittedName>
</protein>
<feature type="compositionally biased region" description="Basic and acidic residues" evidence="13">
    <location>
        <begin position="422"/>
        <end position="433"/>
    </location>
</feature>
<evidence type="ECO:0000313" key="17">
    <source>
        <dbReference type="Proteomes" id="UP001159428"/>
    </source>
</evidence>
<keyword evidence="6" id="KW-0805">Transcription regulation</keyword>
<dbReference type="PANTHER" id="PTHR46770">
    <property type="entry name" value="HOMEOBOX PROTEIN ORTHOPEDIA"/>
    <property type="match status" value="1"/>
</dbReference>
<dbReference type="Gene3D" id="1.10.10.60">
    <property type="entry name" value="Homeodomain-like"/>
    <property type="match status" value="2"/>
</dbReference>
<evidence type="ECO:0000256" key="3">
    <source>
        <dbReference type="ARBA" id="ARBA00022473"/>
    </source>
</evidence>
<dbReference type="PROSITE" id="PS00027">
    <property type="entry name" value="HOMEOBOX_1"/>
    <property type="match status" value="2"/>
</dbReference>
<keyword evidence="4" id="KW-0221">Differentiation</keyword>
<dbReference type="PROSITE" id="PS50803">
    <property type="entry name" value="OAR"/>
    <property type="match status" value="1"/>
</dbReference>
<proteinExistence type="inferred from homology"/>
<dbReference type="GO" id="GO:0000981">
    <property type="term" value="F:DNA-binding transcription factor activity, RNA polymerase II-specific"/>
    <property type="evidence" value="ECO:0007669"/>
    <property type="project" value="InterPro"/>
</dbReference>
<dbReference type="AlphaFoldDB" id="A0AAU9X6U4"/>
<evidence type="ECO:0000256" key="2">
    <source>
        <dbReference type="ARBA" id="ARBA00006503"/>
    </source>
</evidence>
<dbReference type="InterPro" id="IPR051895">
    <property type="entry name" value="OTP_Homeobox"/>
</dbReference>
<dbReference type="GO" id="GO:0030182">
    <property type="term" value="P:neuron differentiation"/>
    <property type="evidence" value="ECO:0007669"/>
    <property type="project" value="TreeGrafter"/>
</dbReference>
<feature type="region of interest" description="Disordered" evidence="13">
    <location>
        <begin position="303"/>
        <end position="331"/>
    </location>
</feature>
<evidence type="ECO:0000256" key="4">
    <source>
        <dbReference type="ARBA" id="ARBA00022782"/>
    </source>
</evidence>
<comment type="subcellular location">
    <subcellularLocation>
        <location evidence="1 11 12">Nucleus</location>
    </subcellularLocation>
</comment>
<evidence type="ECO:0000256" key="12">
    <source>
        <dbReference type="RuleBase" id="RU000682"/>
    </source>
</evidence>
<dbReference type="Pfam" id="PF00046">
    <property type="entry name" value="Homeodomain"/>
    <property type="match status" value="2"/>
</dbReference>
<dbReference type="FunFam" id="1.10.10.60:FF:000124">
    <property type="entry name" value="Orthopedia homeobox b"/>
    <property type="match status" value="1"/>
</dbReference>
<feature type="DNA-binding region" description="Homeobox" evidence="11">
    <location>
        <begin position="146"/>
        <end position="205"/>
    </location>
</feature>
<evidence type="ECO:0000256" key="8">
    <source>
        <dbReference type="ARBA" id="ARBA00023155"/>
    </source>
</evidence>